<evidence type="ECO:0000256" key="2">
    <source>
        <dbReference type="SAM" id="SignalP"/>
    </source>
</evidence>
<evidence type="ECO:0000313" key="3">
    <source>
        <dbReference type="EMBL" id="CAI9174031.1"/>
    </source>
</evidence>
<sequence>MVMVTVMMMVVVTPARSSPVASSLPVLCLLRPRVASARRNTADWTRTQGARPRAQGCCAQRKRSVPERGGSAPPPRPLRLLRALPRTSRRPLGGGPSAPTAPRRRLAGRARPEPGTTRLARIPRRERPRPGPAPRRARPNPRPATGHLRLRWALRLAAPRQRLRGRCAAGCSPSLGCRGPGGGWGGGDGEEGKGSQGRGRRTTGLRAGAARPKPFFPARRAPGSSA</sequence>
<feature type="signal peptide" evidence="2">
    <location>
        <begin position="1"/>
        <end position="17"/>
    </location>
</feature>
<reference evidence="3" key="1">
    <citation type="submission" date="2023-04" db="EMBL/GenBank/DDBJ databases">
        <authorList>
            <consortium name="ELIXIR-Norway"/>
        </authorList>
    </citation>
    <scope>NUCLEOTIDE SEQUENCE [LARGE SCALE GENOMIC DNA]</scope>
</reference>
<feature type="region of interest" description="Disordered" evidence="1">
    <location>
        <begin position="174"/>
        <end position="226"/>
    </location>
</feature>
<dbReference type="EMBL" id="OX459940">
    <property type="protein sequence ID" value="CAI9174031.1"/>
    <property type="molecule type" value="Genomic_DNA"/>
</dbReference>
<gene>
    <name evidence="3" type="ORF">MRATA1EN1_LOCUS22993</name>
</gene>
<feature type="compositionally biased region" description="Gly residues" evidence="1">
    <location>
        <begin position="178"/>
        <end position="187"/>
    </location>
</feature>
<proteinExistence type="predicted"/>
<feature type="chain" id="PRO_5047440626" description="Secreted protein" evidence="2">
    <location>
        <begin position="18"/>
        <end position="226"/>
    </location>
</feature>
<protein>
    <recommendedName>
        <fullName evidence="5">Secreted protein</fullName>
    </recommendedName>
</protein>
<name>A0ABN8ZP76_RANTA</name>
<feature type="region of interest" description="Disordered" evidence="1">
    <location>
        <begin position="38"/>
        <end position="150"/>
    </location>
</feature>
<dbReference type="Proteomes" id="UP001176941">
    <property type="component" value="Chromosome 4"/>
</dbReference>
<organism evidence="3 4">
    <name type="scientific">Rangifer tarandus platyrhynchus</name>
    <name type="common">Svalbard reindeer</name>
    <dbReference type="NCBI Taxonomy" id="3082113"/>
    <lineage>
        <taxon>Eukaryota</taxon>
        <taxon>Metazoa</taxon>
        <taxon>Chordata</taxon>
        <taxon>Craniata</taxon>
        <taxon>Vertebrata</taxon>
        <taxon>Euteleostomi</taxon>
        <taxon>Mammalia</taxon>
        <taxon>Eutheria</taxon>
        <taxon>Laurasiatheria</taxon>
        <taxon>Artiodactyla</taxon>
        <taxon>Ruminantia</taxon>
        <taxon>Pecora</taxon>
        <taxon>Cervidae</taxon>
        <taxon>Odocoileinae</taxon>
        <taxon>Rangifer</taxon>
    </lineage>
</organism>
<evidence type="ECO:0000256" key="1">
    <source>
        <dbReference type="SAM" id="MobiDB-lite"/>
    </source>
</evidence>
<keyword evidence="4" id="KW-1185">Reference proteome</keyword>
<feature type="compositionally biased region" description="Low complexity" evidence="1">
    <location>
        <begin position="204"/>
        <end position="226"/>
    </location>
</feature>
<evidence type="ECO:0008006" key="5">
    <source>
        <dbReference type="Google" id="ProtNLM"/>
    </source>
</evidence>
<accession>A0ABN8ZP76</accession>
<evidence type="ECO:0000313" key="4">
    <source>
        <dbReference type="Proteomes" id="UP001176941"/>
    </source>
</evidence>
<keyword evidence="2" id="KW-0732">Signal</keyword>
<feature type="compositionally biased region" description="Polar residues" evidence="1">
    <location>
        <begin position="38"/>
        <end position="48"/>
    </location>
</feature>